<name>A0A2C5YKF1_9HYPO</name>
<feature type="compositionally biased region" description="Low complexity" evidence="1">
    <location>
        <begin position="414"/>
        <end position="430"/>
    </location>
</feature>
<reference evidence="2 3" key="1">
    <citation type="submission" date="2017-06" db="EMBL/GenBank/DDBJ databases">
        <title>Ant-infecting Ophiocordyceps genomes reveal a high diversity of potential behavioral manipulation genes and a possible major role for enterotoxins.</title>
        <authorList>
            <person name="De Bekker C."/>
            <person name="Evans H.C."/>
            <person name="Brachmann A."/>
            <person name="Hughes D.P."/>
        </authorList>
    </citation>
    <scope>NUCLEOTIDE SEQUENCE [LARGE SCALE GENOMIC DNA]</scope>
    <source>
        <strain evidence="2 3">Map16</strain>
    </source>
</reference>
<feature type="compositionally biased region" description="Low complexity" evidence="1">
    <location>
        <begin position="491"/>
        <end position="504"/>
    </location>
</feature>
<dbReference type="STRING" id="2004952.A0A2C5YKF1"/>
<comment type="caution">
    <text evidence="2">The sequence shown here is derived from an EMBL/GenBank/DDBJ whole genome shotgun (WGS) entry which is preliminary data.</text>
</comment>
<dbReference type="EMBL" id="NJES01001280">
    <property type="protein sequence ID" value="PHH67494.1"/>
    <property type="molecule type" value="Genomic_DNA"/>
</dbReference>
<evidence type="ECO:0000313" key="2">
    <source>
        <dbReference type="EMBL" id="PHH67494.1"/>
    </source>
</evidence>
<feature type="compositionally biased region" description="Basic residues" evidence="1">
    <location>
        <begin position="481"/>
        <end position="490"/>
    </location>
</feature>
<dbReference type="AlphaFoldDB" id="A0A2C5YKF1"/>
<accession>A0A2C5YKF1</accession>
<feature type="compositionally biased region" description="Basic and acidic residues" evidence="1">
    <location>
        <begin position="143"/>
        <end position="152"/>
    </location>
</feature>
<dbReference type="OrthoDB" id="5369841at2759"/>
<evidence type="ECO:0000256" key="1">
    <source>
        <dbReference type="SAM" id="MobiDB-lite"/>
    </source>
</evidence>
<feature type="region of interest" description="Disordered" evidence="1">
    <location>
        <begin position="365"/>
        <end position="566"/>
    </location>
</feature>
<proteinExistence type="predicted"/>
<organism evidence="2 3">
    <name type="scientific">Ophiocordyceps camponoti-rufipedis</name>
    <dbReference type="NCBI Taxonomy" id="2004952"/>
    <lineage>
        <taxon>Eukaryota</taxon>
        <taxon>Fungi</taxon>
        <taxon>Dikarya</taxon>
        <taxon>Ascomycota</taxon>
        <taxon>Pezizomycotina</taxon>
        <taxon>Sordariomycetes</taxon>
        <taxon>Hypocreomycetidae</taxon>
        <taxon>Hypocreales</taxon>
        <taxon>Ophiocordycipitaceae</taxon>
        <taxon>Ophiocordyceps</taxon>
    </lineage>
</organism>
<keyword evidence="3" id="KW-1185">Reference proteome</keyword>
<evidence type="ECO:0008006" key="4">
    <source>
        <dbReference type="Google" id="ProtNLM"/>
    </source>
</evidence>
<feature type="compositionally biased region" description="Basic and acidic residues" evidence="1">
    <location>
        <begin position="521"/>
        <end position="531"/>
    </location>
</feature>
<gene>
    <name evidence="2" type="ORF">CDD80_803</name>
</gene>
<feature type="region of interest" description="Disordered" evidence="1">
    <location>
        <begin position="115"/>
        <end position="163"/>
    </location>
</feature>
<evidence type="ECO:0000313" key="3">
    <source>
        <dbReference type="Proteomes" id="UP000226431"/>
    </source>
</evidence>
<feature type="compositionally biased region" description="Low complexity" evidence="1">
    <location>
        <begin position="447"/>
        <end position="469"/>
    </location>
</feature>
<protein>
    <recommendedName>
        <fullName evidence="4">Ubiquitin carboxyl-terminal hydrolase 19</fullName>
    </recommendedName>
</protein>
<feature type="compositionally biased region" description="Polar residues" evidence="1">
    <location>
        <begin position="470"/>
        <end position="479"/>
    </location>
</feature>
<sequence length="566" mass="61175">MDPRFSVSREELYTLHMELKQVQYTQTNHTERILRLEKRNADDANLKSVWNSPFPGVVGGTPQQVPHSDMFDDLDEQGEQLLGSLHLGPAEEEPVRRGAASRANSVRFDESALHGSGWAGQAGRQSGELGPVRPGSGLMMERSLSHKSDGRHSSAGHSVHSGRASSLGLDMAADDDSSSYDMPVSLYVLGSVPSIVRCWLTTNYAHDTLLYADVCTGSQKSTVDHSLVRELGLLDEVERDVDGVCRARLSVYLAEAVVTHHHSRNGTPDGSVPSMTVAFEVTGAMTDQVVVDTKAIRIYIGSDALRAYSADVLFSQNKMVLLGNERDRLQVPFVRPEDDAVFRHICTANVAPEKAKLNANATPFVVAPRREEEEEEGRGLVSPTKPQDGAPPEGGEATVSGSESDKMEDANGDTAASTMTTTTTSTTVMTPVKEGLNGPDASRRESSSSSGIWGSWRQGSSGEASSLSSYQPASRTSRNMKVLRPHRHKSSPSAAPHESPSSSKTQLPPPQQQQQQQQQQQREEESRRRVEGVNGGRRGGRALPRSVNPVGTASAFSWMTPVGKGG</sequence>
<dbReference type="Proteomes" id="UP000226431">
    <property type="component" value="Unassembled WGS sequence"/>
</dbReference>